<feature type="region of interest" description="Disordered" evidence="1">
    <location>
        <begin position="194"/>
        <end position="216"/>
    </location>
</feature>
<sequence>MVIKPYLPEQKSFSLNLSSWSDTVVSSQQQAKEAATRQTIARKKAHFYETSELTANLGLSDTALPLPVNGAGGVDNYYTTLLFQGELALEPESLSKTTTRGKLMQTHHQAAESAESAESSTAEPSRAESEEWLTSLQPSIFSLGKRPTIQSKTGKNIRIKPYEGLSLFTHHYIHPTYPHPGIILVPTAVLTAAQHDQHHNQAQQKPSTTGRPKASAWTPEEDQFLHFLVQYCGEKTEPWSYIAACIPGRTTESCRERWFRQLAHAVWAEDMNSANNPDRNGADDRHTKRQCRSSVSSEGPLEKYEACRNFIQTRSSGERWEMDKLVAHPESDGTAIREDITSGDEYMPLLDSSAASSPILDSGEMISTDPSIYRDFLDDLYFVWYPNQTSLSVPAEHSSRGKLKIEDSSDSLDPLAGYAVSPEKNGVFF</sequence>
<dbReference type="InterPro" id="IPR050560">
    <property type="entry name" value="MYB_TF"/>
</dbReference>
<organism evidence="4 5">
    <name type="scientific">Jimgerdemannia flammicorona</name>
    <dbReference type="NCBI Taxonomy" id="994334"/>
    <lineage>
        <taxon>Eukaryota</taxon>
        <taxon>Fungi</taxon>
        <taxon>Fungi incertae sedis</taxon>
        <taxon>Mucoromycota</taxon>
        <taxon>Mucoromycotina</taxon>
        <taxon>Endogonomycetes</taxon>
        <taxon>Endogonales</taxon>
        <taxon>Endogonaceae</taxon>
        <taxon>Jimgerdemannia</taxon>
    </lineage>
</organism>
<feature type="domain" description="Myb-like" evidence="2">
    <location>
        <begin position="209"/>
        <end position="262"/>
    </location>
</feature>
<keyword evidence="5" id="KW-1185">Reference proteome</keyword>
<evidence type="ECO:0000259" key="2">
    <source>
        <dbReference type="PROSITE" id="PS50090"/>
    </source>
</evidence>
<dbReference type="SUPFAM" id="SSF46689">
    <property type="entry name" value="Homeodomain-like"/>
    <property type="match status" value="1"/>
</dbReference>
<dbReference type="InterPro" id="IPR017930">
    <property type="entry name" value="Myb_dom"/>
</dbReference>
<dbReference type="EMBL" id="RBNJ01003339">
    <property type="protein sequence ID" value="RUS31041.1"/>
    <property type="molecule type" value="Genomic_DNA"/>
</dbReference>
<dbReference type="InterPro" id="IPR009057">
    <property type="entry name" value="Homeodomain-like_sf"/>
</dbReference>
<feature type="compositionally biased region" description="Low complexity" evidence="1">
    <location>
        <begin position="111"/>
        <end position="124"/>
    </location>
</feature>
<reference evidence="4 5" key="1">
    <citation type="journal article" date="2018" name="New Phytol.">
        <title>Phylogenomics of Endogonaceae and evolution of mycorrhizas within Mucoromycota.</title>
        <authorList>
            <person name="Chang Y."/>
            <person name="Desiro A."/>
            <person name="Na H."/>
            <person name="Sandor L."/>
            <person name="Lipzen A."/>
            <person name="Clum A."/>
            <person name="Barry K."/>
            <person name="Grigoriev I.V."/>
            <person name="Martin F.M."/>
            <person name="Stajich J.E."/>
            <person name="Smith M.E."/>
            <person name="Bonito G."/>
            <person name="Spatafora J.W."/>
        </authorList>
    </citation>
    <scope>NUCLEOTIDE SEQUENCE [LARGE SCALE GENOMIC DNA]</scope>
    <source>
        <strain evidence="4 5">AD002</strain>
    </source>
</reference>
<proteinExistence type="predicted"/>
<dbReference type="CDD" id="cd00167">
    <property type="entry name" value="SANT"/>
    <property type="match status" value="1"/>
</dbReference>
<dbReference type="PANTHER" id="PTHR45614">
    <property type="entry name" value="MYB PROTEIN-RELATED"/>
    <property type="match status" value="1"/>
</dbReference>
<evidence type="ECO:0000256" key="1">
    <source>
        <dbReference type="SAM" id="MobiDB-lite"/>
    </source>
</evidence>
<evidence type="ECO:0000313" key="4">
    <source>
        <dbReference type="EMBL" id="RUS31041.1"/>
    </source>
</evidence>
<dbReference type="GO" id="GO:0000981">
    <property type="term" value="F:DNA-binding transcription factor activity, RNA polymerase II-specific"/>
    <property type="evidence" value="ECO:0007669"/>
    <property type="project" value="TreeGrafter"/>
</dbReference>
<accession>A0A433QMN6</accession>
<protein>
    <submittedName>
        <fullName evidence="4">Uncharacterized protein</fullName>
    </submittedName>
</protein>
<dbReference type="PANTHER" id="PTHR45614:SF25">
    <property type="entry name" value="MYB PROTEIN"/>
    <property type="match status" value="1"/>
</dbReference>
<dbReference type="Pfam" id="PF00249">
    <property type="entry name" value="Myb_DNA-binding"/>
    <property type="match status" value="1"/>
</dbReference>
<dbReference type="PROSITE" id="PS51294">
    <property type="entry name" value="HTH_MYB"/>
    <property type="match status" value="1"/>
</dbReference>
<comment type="caution">
    <text evidence="4">The sequence shown here is derived from an EMBL/GenBank/DDBJ whole genome shotgun (WGS) entry which is preliminary data.</text>
</comment>
<feature type="region of interest" description="Disordered" evidence="1">
    <location>
        <begin position="272"/>
        <end position="297"/>
    </location>
</feature>
<dbReference type="GO" id="GO:0005634">
    <property type="term" value="C:nucleus"/>
    <property type="evidence" value="ECO:0007669"/>
    <property type="project" value="TreeGrafter"/>
</dbReference>
<evidence type="ECO:0000313" key="5">
    <source>
        <dbReference type="Proteomes" id="UP000274822"/>
    </source>
</evidence>
<dbReference type="Gene3D" id="1.10.10.60">
    <property type="entry name" value="Homeodomain-like"/>
    <property type="match status" value="1"/>
</dbReference>
<dbReference type="InterPro" id="IPR001005">
    <property type="entry name" value="SANT/Myb"/>
</dbReference>
<name>A0A433QMN6_9FUNG</name>
<dbReference type="GO" id="GO:0000978">
    <property type="term" value="F:RNA polymerase II cis-regulatory region sequence-specific DNA binding"/>
    <property type="evidence" value="ECO:0007669"/>
    <property type="project" value="TreeGrafter"/>
</dbReference>
<dbReference type="SMART" id="SM00717">
    <property type="entry name" value="SANT"/>
    <property type="match status" value="1"/>
</dbReference>
<dbReference type="Proteomes" id="UP000274822">
    <property type="component" value="Unassembled WGS sequence"/>
</dbReference>
<evidence type="ECO:0000259" key="3">
    <source>
        <dbReference type="PROSITE" id="PS51294"/>
    </source>
</evidence>
<dbReference type="PROSITE" id="PS50090">
    <property type="entry name" value="MYB_LIKE"/>
    <property type="match status" value="1"/>
</dbReference>
<feature type="domain" description="HTH myb-type" evidence="3">
    <location>
        <begin position="216"/>
        <end position="266"/>
    </location>
</feature>
<gene>
    <name evidence="4" type="ORF">BC938DRAFT_478568</name>
</gene>
<feature type="region of interest" description="Disordered" evidence="1">
    <location>
        <begin position="98"/>
        <end position="131"/>
    </location>
</feature>
<dbReference type="AlphaFoldDB" id="A0A433QMN6"/>